<dbReference type="Gene3D" id="3.30.300.20">
    <property type="match status" value="1"/>
</dbReference>
<reference evidence="1 2" key="1">
    <citation type="submission" date="2016-10" db="EMBL/GenBank/DDBJ databases">
        <title>Actinomyces aegypiusis sp. nov., isolated from the Aegypius monachus in Qinghai Tibet Plateau China.</title>
        <authorList>
            <person name="Wang Y."/>
        </authorList>
    </citation>
    <scope>NUCLEOTIDE SEQUENCE [LARGE SCALE GENOMIC DNA]</scope>
    <source>
        <strain evidence="1 2">VUL4_3</strain>
    </source>
</reference>
<accession>A0A1D9MMB0</accession>
<sequence>MNVDPTAQNGPHDPLWAERIGERQYVARNARGAEVVVGMEEGQFSPGELLKIALATCNSLSADHSLARTFGKDFKATVGVSGDFNKEDDRYESFQVEIVVEDAEVDQEKAETTAHFANRAIDKYCTVGHTLAEGAPYKRALTFEPKEA</sequence>
<gene>
    <name evidence="1" type="ORF">BK816_02860</name>
</gene>
<dbReference type="InterPro" id="IPR003718">
    <property type="entry name" value="OsmC/Ohr_fam"/>
</dbReference>
<dbReference type="Proteomes" id="UP000176288">
    <property type="component" value="Chromosome"/>
</dbReference>
<dbReference type="SUPFAM" id="SSF82784">
    <property type="entry name" value="OsmC-like"/>
    <property type="match status" value="1"/>
</dbReference>
<keyword evidence="2" id="KW-1185">Reference proteome</keyword>
<organism evidence="1 2">
    <name type="scientific">Boudabousia tangfeifanii</name>
    <dbReference type="NCBI Taxonomy" id="1912795"/>
    <lineage>
        <taxon>Bacteria</taxon>
        <taxon>Bacillati</taxon>
        <taxon>Actinomycetota</taxon>
        <taxon>Actinomycetes</taxon>
        <taxon>Actinomycetales</taxon>
        <taxon>Actinomycetaceae</taxon>
        <taxon>Boudabousia</taxon>
    </lineage>
</organism>
<evidence type="ECO:0000313" key="1">
    <source>
        <dbReference type="EMBL" id="AOZ73437.1"/>
    </source>
</evidence>
<dbReference type="InterPro" id="IPR036102">
    <property type="entry name" value="OsmC/Ohrsf"/>
</dbReference>
<evidence type="ECO:0000313" key="2">
    <source>
        <dbReference type="Proteomes" id="UP000176288"/>
    </source>
</evidence>
<dbReference type="EMBL" id="CP017812">
    <property type="protein sequence ID" value="AOZ73437.1"/>
    <property type="molecule type" value="Genomic_DNA"/>
</dbReference>
<dbReference type="Pfam" id="PF02566">
    <property type="entry name" value="OsmC"/>
    <property type="match status" value="1"/>
</dbReference>
<dbReference type="KEGG" id="avu:BK816_02860"/>
<dbReference type="STRING" id="1912795.BK816_02860"/>
<name>A0A1D9MMB0_9ACTO</name>
<proteinExistence type="predicted"/>
<dbReference type="AlphaFoldDB" id="A0A1D9MMB0"/>
<dbReference type="InterPro" id="IPR015946">
    <property type="entry name" value="KH_dom-like_a/b"/>
</dbReference>
<protein>
    <submittedName>
        <fullName evidence="1">Osmotically inducible protein OsmC</fullName>
    </submittedName>
</protein>